<dbReference type="PANTHER" id="PTHR15944:SF0">
    <property type="entry name" value="PRENYLCYSTEINE LYASE DOMAIN-CONTAINING PROTEIN"/>
    <property type="match status" value="1"/>
</dbReference>
<reference evidence="3" key="1">
    <citation type="submission" date="2015-11" db="EMBL/GenBank/DDBJ databases">
        <title>De novo transcriptome assembly of four potential Pierce s Disease insect vectors from Arizona vineyards.</title>
        <authorList>
            <person name="Tassone E.E."/>
        </authorList>
    </citation>
    <scope>NUCLEOTIDE SEQUENCE</scope>
</reference>
<keyword evidence="1" id="KW-0732">Signal</keyword>
<evidence type="ECO:0000313" key="2">
    <source>
        <dbReference type="EMBL" id="JAS88698.1"/>
    </source>
</evidence>
<name>A0A1B6JK35_9HEMI</name>
<protein>
    <recommendedName>
        <fullName evidence="4">Prenylcysteine lyase domain-containing protein</fullName>
    </recommendedName>
</protein>
<dbReference type="GO" id="GO:0030327">
    <property type="term" value="P:prenylated protein catabolic process"/>
    <property type="evidence" value="ECO:0007669"/>
    <property type="project" value="TreeGrafter"/>
</dbReference>
<evidence type="ECO:0008006" key="4">
    <source>
        <dbReference type="Google" id="ProtNLM"/>
    </source>
</evidence>
<dbReference type="AlphaFoldDB" id="A0A1B6JK35"/>
<feature type="chain" id="PRO_5008585910" description="Prenylcysteine lyase domain-containing protein" evidence="1">
    <location>
        <begin position="18"/>
        <end position="130"/>
    </location>
</feature>
<dbReference type="SUPFAM" id="SSF51905">
    <property type="entry name" value="FAD/NAD(P)-binding domain"/>
    <property type="match status" value="1"/>
</dbReference>
<feature type="non-terminal residue" evidence="3">
    <location>
        <position position="130"/>
    </location>
</feature>
<feature type="signal peptide" evidence="1">
    <location>
        <begin position="1"/>
        <end position="17"/>
    </location>
</feature>
<sequence length="130" mass="14633">MFRFKLIKLFFVPIVIATFLDTVCEGSDRPRIAIIGGGVGGTTAAYHLSQLFIEHELDVHMDLFEPNEVGGRLATAFVDGFEFETGGSIIHKENEYMTLFAQRFNLSKYHKPDGQTSDRAGFFDGQEFVF</sequence>
<evidence type="ECO:0000313" key="3">
    <source>
        <dbReference type="EMBL" id="JAS99527.1"/>
    </source>
</evidence>
<organism evidence="3">
    <name type="scientific">Homalodisca liturata</name>
    <dbReference type="NCBI Taxonomy" id="320908"/>
    <lineage>
        <taxon>Eukaryota</taxon>
        <taxon>Metazoa</taxon>
        <taxon>Ecdysozoa</taxon>
        <taxon>Arthropoda</taxon>
        <taxon>Hexapoda</taxon>
        <taxon>Insecta</taxon>
        <taxon>Pterygota</taxon>
        <taxon>Neoptera</taxon>
        <taxon>Paraneoptera</taxon>
        <taxon>Hemiptera</taxon>
        <taxon>Auchenorrhyncha</taxon>
        <taxon>Membracoidea</taxon>
        <taxon>Cicadellidae</taxon>
        <taxon>Cicadellinae</taxon>
        <taxon>Proconiini</taxon>
        <taxon>Homalodisca</taxon>
    </lineage>
</organism>
<dbReference type="GO" id="GO:0001735">
    <property type="term" value="F:prenylcysteine oxidase activity"/>
    <property type="evidence" value="ECO:0007669"/>
    <property type="project" value="InterPro"/>
</dbReference>
<dbReference type="Gene3D" id="3.50.50.60">
    <property type="entry name" value="FAD/NAD(P)-binding domain"/>
    <property type="match status" value="1"/>
</dbReference>
<dbReference type="EMBL" id="GECU01019008">
    <property type="protein sequence ID" value="JAS88698.1"/>
    <property type="molecule type" value="Transcribed_RNA"/>
</dbReference>
<dbReference type="PANTHER" id="PTHR15944">
    <property type="entry name" value="FARNESYLCYSTEINE LYASE"/>
    <property type="match status" value="1"/>
</dbReference>
<evidence type="ECO:0000256" key="1">
    <source>
        <dbReference type="SAM" id="SignalP"/>
    </source>
</evidence>
<proteinExistence type="predicted"/>
<dbReference type="Pfam" id="PF13450">
    <property type="entry name" value="NAD_binding_8"/>
    <property type="match status" value="1"/>
</dbReference>
<dbReference type="EMBL" id="GECU01008179">
    <property type="protein sequence ID" value="JAS99527.1"/>
    <property type="molecule type" value="Transcribed_RNA"/>
</dbReference>
<gene>
    <name evidence="3" type="ORF">g.30871</name>
    <name evidence="2" type="ORF">g.30872</name>
</gene>
<accession>A0A1B6JK35</accession>
<dbReference type="InterPro" id="IPR036188">
    <property type="entry name" value="FAD/NAD-bd_sf"/>
</dbReference>
<dbReference type="InterPro" id="IPR017046">
    <property type="entry name" value="Prenylcysteine_Oxase1"/>
</dbReference>